<dbReference type="Pfam" id="PF00140">
    <property type="entry name" value="Sigma70_r1_2"/>
    <property type="match status" value="1"/>
</dbReference>
<dbReference type="InterPro" id="IPR014284">
    <property type="entry name" value="RNA_pol_sigma-70_dom"/>
</dbReference>
<evidence type="ECO:0000256" key="1">
    <source>
        <dbReference type="ARBA" id="ARBA00023015"/>
    </source>
</evidence>
<dbReference type="NCBIfam" id="TIGR02937">
    <property type="entry name" value="sigma70-ECF"/>
    <property type="match status" value="1"/>
</dbReference>
<dbReference type="Gene3D" id="1.20.140.160">
    <property type="match status" value="1"/>
</dbReference>
<dbReference type="PROSITE" id="PS00716">
    <property type="entry name" value="SIGMA70_2"/>
    <property type="match status" value="1"/>
</dbReference>
<evidence type="ECO:0000256" key="3">
    <source>
        <dbReference type="ARBA" id="ARBA00023125"/>
    </source>
</evidence>
<comment type="caution">
    <text evidence="6">The sequence shown here is derived from an EMBL/GenBank/DDBJ whole genome shotgun (WGS) entry which is preliminary data.</text>
</comment>
<gene>
    <name evidence="6" type="ORF">A2750_00115</name>
</gene>
<dbReference type="SUPFAM" id="SSF88659">
    <property type="entry name" value="Sigma3 and sigma4 domains of RNA polymerase sigma factors"/>
    <property type="match status" value="1"/>
</dbReference>
<dbReference type="GO" id="GO:0016987">
    <property type="term" value="F:sigma factor activity"/>
    <property type="evidence" value="ECO:0007669"/>
    <property type="project" value="UniProtKB-KW"/>
</dbReference>
<dbReference type="InterPro" id="IPR007630">
    <property type="entry name" value="RNA_pol_sigma70_r4"/>
</dbReference>
<dbReference type="InterPro" id="IPR000943">
    <property type="entry name" value="RNA_pol_sigma70"/>
</dbReference>
<dbReference type="PIRSF" id="PIRSF000770">
    <property type="entry name" value="RNA_pol_sigma-SigE/K"/>
    <property type="match status" value="1"/>
</dbReference>
<feature type="domain" description="RNA polymerase sigma-70" evidence="5">
    <location>
        <begin position="231"/>
        <end position="257"/>
    </location>
</feature>
<dbReference type="Pfam" id="PF04542">
    <property type="entry name" value="Sigma70_r2"/>
    <property type="match status" value="1"/>
</dbReference>
<keyword evidence="3" id="KW-0238">DNA-binding</keyword>
<keyword evidence="4" id="KW-0804">Transcription</keyword>
<dbReference type="PRINTS" id="PR00046">
    <property type="entry name" value="SIGMA70FCT"/>
</dbReference>
<reference evidence="6 7" key="1">
    <citation type="journal article" date="2016" name="Nat. Commun.">
        <title>Thousands of microbial genomes shed light on interconnected biogeochemical processes in an aquifer system.</title>
        <authorList>
            <person name="Anantharaman K."/>
            <person name="Brown C.T."/>
            <person name="Hug L.A."/>
            <person name="Sharon I."/>
            <person name="Castelle C.J."/>
            <person name="Probst A.J."/>
            <person name="Thomas B.C."/>
            <person name="Singh A."/>
            <person name="Wilkins M.J."/>
            <person name="Karaoz U."/>
            <person name="Brodie E.L."/>
            <person name="Williams K.H."/>
            <person name="Hubbard S.S."/>
            <person name="Banfield J.F."/>
        </authorList>
    </citation>
    <scope>NUCLEOTIDE SEQUENCE [LARGE SCALE GENOMIC DNA]</scope>
</reference>
<proteinExistence type="predicted"/>
<accession>A0A1F8F429</accession>
<sequence>MSLYLKDIKGIPLLTVQEEWELGRRIQKGDKEALKKLVESNLRFVIKIAKRYANYGIELMDLINEGNLGLIEAAKRFDPDRNVRFTSYAVWWIRQAIFKHLSDSRFICRISPKIAQINYQAATALARHKSAADSVELKDLAEEIGVSEINLKNALSVVRETTSLDEIVVDRNGRADELFLKDIIPDSRPLPDEETVKTERRRLVESALRGLTTREEKIMRLRFGFDGPGLTLFEIGKRLGLSRERIRQIEKIALNKIRKLKNPALKDYATV</sequence>
<protein>
    <recommendedName>
        <fullName evidence="5">RNA polymerase sigma-70 domain-containing protein</fullName>
    </recommendedName>
</protein>
<dbReference type="PANTHER" id="PTHR30603:SF47">
    <property type="entry name" value="RNA POLYMERASE SIGMA FACTOR SIGD, CHLOROPLASTIC"/>
    <property type="match status" value="1"/>
</dbReference>
<dbReference type="InterPro" id="IPR007627">
    <property type="entry name" value="RNA_pol_sigma70_r2"/>
</dbReference>
<dbReference type="PANTHER" id="PTHR30603">
    <property type="entry name" value="RNA POLYMERASE SIGMA FACTOR RPO"/>
    <property type="match status" value="1"/>
</dbReference>
<dbReference type="Pfam" id="PF04545">
    <property type="entry name" value="Sigma70_r4"/>
    <property type="match status" value="1"/>
</dbReference>
<dbReference type="Proteomes" id="UP000178023">
    <property type="component" value="Unassembled WGS sequence"/>
</dbReference>
<dbReference type="GO" id="GO:0006352">
    <property type="term" value="P:DNA-templated transcription initiation"/>
    <property type="evidence" value="ECO:0007669"/>
    <property type="project" value="InterPro"/>
</dbReference>
<dbReference type="Gene3D" id="1.10.601.10">
    <property type="entry name" value="RNA Polymerase Primary Sigma Factor"/>
    <property type="match status" value="1"/>
</dbReference>
<evidence type="ECO:0000313" key="6">
    <source>
        <dbReference type="EMBL" id="OGN07883.1"/>
    </source>
</evidence>
<evidence type="ECO:0000313" key="7">
    <source>
        <dbReference type="Proteomes" id="UP000178023"/>
    </source>
</evidence>
<dbReference type="InterPro" id="IPR050239">
    <property type="entry name" value="Sigma-70_RNA_pol_init_factors"/>
</dbReference>
<dbReference type="InterPro" id="IPR009042">
    <property type="entry name" value="RNA_pol_sigma70_r1_2"/>
</dbReference>
<evidence type="ECO:0000256" key="4">
    <source>
        <dbReference type="ARBA" id="ARBA00023163"/>
    </source>
</evidence>
<keyword evidence="2" id="KW-0731">Sigma factor</keyword>
<dbReference type="InterPro" id="IPR013325">
    <property type="entry name" value="RNA_pol_sigma_r2"/>
</dbReference>
<evidence type="ECO:0000256" key="2">
    <source>
        <dbReference type="ARBA" id="ARBA00023082"/>
    </source>
</evidence>
<name>A0A1F8F429_9BACT</name>
<organism evidence="6 7">
    <name type="scientific">Candidatus Yanofskybacteria bacterium RIFCSPHIGHO2_01_FULL_45_42</name>
    <dbReference type="NCBI Taxonomy" id="1802671"/>
    <lineage>
        <taxon>Bacteria</taxon>
        <taxon>Candidatus Yanofskyibacteriota</taxon>
    </lineage>
</organism>
<keyword evidence="1" id="KW-0805">Transcription regulation</keyword>
<dbReference type="AlphaFoldDB" id="A0A1F8F429"/>
<evidence type="ECO:0000259" key="5">
    <source>
        <dbReference type="PROSITE" id="PS00716"/>
    </source>
</evidence>
<dbReference type="EMBL" id="MGJL01000017">
    <property type="protein sequence ID" value="OGN07883.1"/>
    <property type="molecule type" value="Genomic_DNA"/>
</dbReference>
<dbReference type="CDD" id="cd06171">
    <property type="entry name" value="Sigma70_r4"/>
    <property type="match status" value="1"/>
</dbReference>
<dbReference type="GO" id="GO:0003677">
    <property type="term" value="F:DNA binding"/>
    <property type="evidence" value="ECO:0007669"/>
    <property type="project" value="UniProtKB-KW"/>
</dbReference>
<dbReference type="InterPro" id="IPR013324">
    <property type="entry name" value="RNA_pol_sigma_r3/r4-like"/>
</dbReference>
<dbReference type="SUPFAM" id="SSF88946">
    <property type="entry name" value="Sigma2 domain of RNA polymerase sigma factors"/>
    <property type="match status" value="1"/>
</dbReference>